<dbReference type="EMBL" id="CASHSV030000311">
    <property type="protein sequence ID" value="CAJ2661155.1"/>
    <property type="molecule type" value="Genomic_DNA"/>
</dbReference>
<dbReference type="Proteomes" id="UP001177021">
    <property type="component" value="Unassembled WGS sequence"/>
</dbReference>
<comment type="caution">
    <text evidence="1">The sequence shown here is derived from an EMBL/GenBank/DDBJ whole genome shotgun (WGS) entry which is preliminary data.</text>
</comment>
<evidence type="ECO:0000313" key="1">
    <source>
        <dbReference type="EMBL" id="CAJ2661155.1"/>
    </source>
</evidence>
<name>A0ACB0KVF7_TRIPR</name>
<reference evidence="1" key="1">
    <citation type="submission" date="2023-10" db="EMBL/GenBank/DDBJ databases">
        <authorList>
            <person name="Rodriguez Cubillos JULIANA M."/>
            <person name="De Vega J."/>
        </authorList>
    </citation>
    <scope>NUCLEOTIDE SEQUENCE</scope>
</reference>
<proteinExistence type="predicted"/>
<protein>
    <submittedName>
        <fullName evidence="1">Uncharacterized protein</fullName>
    </submittedName>
</protein>
<sequence length="98" mass="10579">MGPCYKLGSGKSPGPNCRNVGPVTGKSSSWACLVLRCEGLRHVCGAHASSIEENWPICTVIHKVRVTNRTGLILHDPKLFGLFDWASVFFLGPIDGLT</sequence>
<organism evidence="1 2">
    <name type="scientific">Trifolium pratense</name>
    <name type="common">Red clover</name>
    <dbReference type="NCBI Taxonomy" id="57577"/>
    <lineage>
        <taxon>Eukaryota</taxon>
        <taxon>Viridiplantae</taxon>
        <taxon>Streptophyta</taxon>
        <taxon>Embryophyta</taxon>
        <taxon>Tracheophyta</taxon>
        <taxon>Spermatophyta</taxon>
        <taxon>Magnoliopsida</taxon>
        <taxon>eudicotyledons</taxon>
        <taxon>Gunneridae</taxon>
        <taxon>Pentapetalae</taxon>
        <taxon>rosids</taxon>
        <taxon>fabids</taxon>
        <taxon>Fabales</taxon>
        <taxon>Fabaceae</taxon>
        <taxon>Papilionoideae</taxon>
        <taxon>50 kb inversion clade</taxon>
        <taxon>NPAAA clade</taxon>
        <taxon>Hologalegina</taxon>
        <taxon>IRL clade</taxon>
        <taxon>Trifolieae</taxon>
        <taxon>Trifolium</taxon>
    </lineage>
</organism>
<keyword evidence="2" id="KW-1185">Reference proteome</keyword>
<gene>
    <name evidence="1" type="ORF">MILVUS5_LOCUS26933</name>
</gene>
<evidence type="ECO:0000313" key="2">
    <source>
        <dbReference type="Proteomes" id="UP001177021"/>
    </source>
</evidence>
<accession>A0ACB0KVF7</accession>